<reference evidence="3" key="1">
    <citation type="journal article" date="2020" name="Nature">
        <title>Giant virus diversity and host interactions through global metagenomics.</title>
        <authorList>
            <person name="Schulz F."/>
            <person name="Roux S."/>
            <person name="Paez-Espino D."/>
            <person name="Jungbluth S."/>
            <person name="Walsh D.A."/>
            <person name="Denef V.J."/>
            <person name="McMahon K.D."/>
            <person name="Konstantinidis K.T."/>
            <person name="Eloe-Fadrosh E.A."/>
            <person name="Kyrpides N.C."/>
            <person name="Woyke T."/>
        </authorList>
    </citation>
    <scope>NUCLEOTIDE SEQUENCE</scope>
    <source>
        <strain evidence="3">GVMAG-S-3300010158-109</strain>
    </source>
</reference>
<keyword evidence="1" id="KW-1133">Transmembrane helix</keyword>
<dbReference type="PROSITE" id="PS01186">
    <property type="entry name" value="EGF_2"/>
    <property type="match status" value="1"/>
</dbReference>
<evidence type="ECO:0000259" key="2">
    <source>
        <dbReference type="PROSITE" id="PS01186"/>
    </source>
</evidence>
<feature type="transmembrane region" description="Helical" evidence="1">
    <location>
        <begin position="6"/>
        <end position="23"/>
    </location>
</feature>
<dbReference type="AlphaFoldDB" id="A0A6C0KFP3"/>
<keyword evidence="1" id="KW-0472">Membrane</keyword>
<feature type="domain" description="EGF-like" evidence="2">
    <location>
        <begin position="251"/>
        <end position="263"/>
    </location>
</feature>
<dbReference type="EMBL" id="MN740872">
    <property type="protein sequence ID" value="QHU16011.1"/>
    <property type="molecule type" value="Genomic_DNA"/>
</dbReference>
<proteinExistence type="predicted"/>
<accession>A0A6C0KFP3</accession>
<protein>
    <recommendedName>
        <fullName evidence="2">EGF-like domain-containing protein</fullName>
    </recommendedName>
</protein>
<organism evidence="3">
    <name type="scientific">viral metagenome</name>
    <dbReference type="NCBI Taxonomy" id="1070528"/>
    <lineage>
        <taxon>unclassified sequences</taxon>
        <taxon>metagenomes</taxon>
        <taxon>organismal metagenomes</taxon>
    </lineage>
</organism>
<evidence type="ECO:0000256" key="1">
    <source>
        <dbReference type="SAM" id="Phobius"/>
    </source>
</evidence>
<dbReference type="InterPro" id="IPR000742">
    <property type="entry name" value="EGF"/>
</dbReference>
<evidence type="ECO:0000313" key="3">
    <source>
        <dbReference type="EMBL" id="QHU16011.1"/>
    </source>
</evidence>
<name>A0A6C0KFP3_9ZZZZ</name>
<keyword evidence="1" id="KW-0812">Transmembrane</keyword>
<sequence length="368" mass="39457">MAFNSIYMIVAILIIISVIYYMYSSESYSGGGQQIAPLPPNLTVPITLVIVDDNGNMSTQQVTPPSLDPIPLSSKIVCADRYGNISVMSPADVYAKPDNPAFQMMKGLLTIDASGNFLPVTTTRFNPCMAYRLNSDTEYSMHGTPGLGADGKPTCTCYANTNWDGHDPGKGCSLCDRTTTSTGLVAGQYGNYAGSNCQYSRRVDCNDHGKVNSSGKCTCDDGYVGSKCQYGPTYCSNRGVVTVDGSDNPSCVCTGGYNPATQCKDLICTYVSSPTEQSCAVYDRNDKTKHTTLNCFDASGKLSPNGTVFYGDYTCKTVNGFQQCGYANANPAPIDSAGNHDNQYAYGCPVLPPPVWTYNSDTGQYTRS</sequence>